<keyword evidence="2" id="KW-0472">Membrane</keyword>
<sequence>MIDDIYKSIKASMYERATSPLFGAFAISWSLWNYKTILVILSSMKVNDKISYIESEIYSEDWSLLLGGAIYPLISAVFFILIYPHPAKWIYKYWNNQQKKLKEIKQRIEDDTPLTLDESRQIRRELLRFESYYDDEITKKNNEIDRLKDIISTLEKQAQASSPEPAPEKSPSPKQQTKPKVDDRINEDQESILADIAKSGGWVTDDQFVSKSKFDTVKTEYYLEDLEAKGYVTRGYVGAKGGISTTLTTKGKKFAIDKGAVS</sequence>
<accession>A0ABV8CQU8</accession>
<gene>
    <name evidence="3" type="ORF">ACFOSS_14055</name>
</gene>
<evidence type="ECO:0000313" key="3">
    <source>
        <dbReference type="EMBL" id="MFC3914575.1"/>
    </source>
</evidence>
<evidence type="ECO:0000256" key="2">
    <source>
        <dbReference type="SAM" id="Phobius"/>
    </source>
</evidence>
<dbReference type="EMBL" id="JBHSAF010000014">
    <property type="protein sequence ID" value="MFC3914575.1"/>
    <property type="molecule type" value="Genomic_DNA"/>
</dbReference>
<proteinExistence type="predicted"/>
<evidence type="ECO:0000256" key="1">
    <source>
        <dbReference type="SAM" id="MobiDB-lite"/>
    </source>
</evidence>
<name>A0ABV8CQU8_9GAMM</name>
<evidence type="ECO:0000313" key="4">
    <source>
        <dbReference type="Proteomes" id="UP001595692"/>
    </source>
</evidence>
<comment type="caution">
    <text evidence="3">The sequence shown here is derived from an EMBL/GenBank/DDBJ whole genome shotgun (WGS) entry which is preliminary data.</text>
</comment>
<dbReference type="RefSeq" id="WP_377153588.1">
    <property type="nucleotide sequence ID" value="NZ_JBHSAF010000014.1"/>
</dbReference>
<dbReference type="Proteomes" id="UP001595692">
    <property type="component" value="Unassembled WGS sequence"/>
</dbReference>
<reference evidence="4" key="1">
    <citation type="journal article" date="2019" name="Int. J. Syst. Evol. Microbiol.">
        <title>The Global Catalogue of Microorganisms (GCM) 10K type strain sequencing project: providing services to taxonomists for standard genome sequencing and annotation.</title>
        <authorList>
            <consortium name="The Broad Institute Genomics Platform"/>
            <consortium name="The Broad Institute Genome Sequencing Center for Infectious Disease"/>
            <person name="Wu L."/>
            <person name="Ma J."/>
        </authorList>
    </citation>
    <scope>NUCLEOTIDE SEQUENCE [LARGE SCALE GENOMIC DNA]</scope>
    <source>
        <strain evidence="4">CCUG 54939</strain>
    </source>
</reference>
<feature type="transmembrane region" description="Helical" evidence="2">
    <location>
        <begin position="21"/>
        <end position="42"/>
    </location>
</feature>
<keyword evidence="2" id="KW-0812">Transmembrane</keyword>
<feature type="region of interest" description="Disordered" evidence="1">
    <location>
        <begin position="156"/>
        <end position="183"/>
    </location>
</feature>
<feature type="transmembrane region" description="Helical" evidence="2">
    <location>
        <begin position="62"/>
        <end position="83"/>
    </location>
</feature>
<keyword evidence="2" id="KW-1133">Transmembrane helix</keyword>
<protein>
    <submittedName>
        <fullName evidence="3">Uncharacterized protein</fullName>
    </submittedName>
</protein>
<keyword evidence="4" id="KW-1185">Reference proteome</keyword>
<organism evidence="3 4">
    <name type="scientific">Pseudaeromonas sharmana</name>
    <dbReference type="NCBI Taxonomy" id="328412"/>
    <lineage>
        <taxon>Bacteria</taxon>
        <taxon>Pseudomonadati</taxon>
        <taxon>Pseudomonadota</taxon>
        <taxon>Gammaproteobacteria</taxon>
        <taxon>Aeromonadales</taxon>
        <taxon>Aeromonadaceae</taxon>
        <taxon>Pseudaeromonas</taxon>
    </lineage>
</organism>